<evidence type="ECO:0000313" key="2">
    <source>
        <dbReference type="Proteomes" id="UP000316621"/>
    </source>
</evidence>
<organism evidence="1 2">
    <name type="scientific">Papaver somniferum</name>
    <name type="common">Opium poppy</name>
    <dbReference type="NCBI Taxonomy" id="3469"/>
    <lineage>
        <taxon>Eukaryota</taxon>
        <taxon>Viridiplantae</taxon>
        <taxon>Streptophyta</taxon>
        <taxon>Embryophyta</taxon>
        <taxon>Tracheophyta</taxon>
        <taxon>Spermatophyta</taxon>
        <taxon>Magnoliopsida</taxon>
        <taxon>Ranunculales</taxon>
        <taxon>Papaveraceae</taxon>
        <taxon>Papaveroideae</taxon>
        <taxon>Papaver</taxon>
    </lineage>
</organism>
<accession>A0A4Y7K1T8</accession>
<dbReference type="Gramene" id="RZC66877">
    <property type="protein sequence ID" value="RZC66877"/>
    <property type="gene ID" value="C5167_010568"/>
</dbReference>
<name>A0A4Y7K1T8_PAPSO</name>
<dbReference type="AlphaFoldDB" id="A0A4Y7K1T8"/>
<evidence type="ECO:0000313" key="1">
    <source>
        <dbReference type="EMBL" id="RZC66877.1"/>
    </source>
</evidence>
<gene>
    <name evidence="1" type="ORF">C5167_010568</name>
</gene>
<proteinExistence type="predicted"/>
<protein>
    <submittedName>
        <fullName evidence="1">Uncharacterized protein</fullName>
    </submittedName>
</protein>
<reference evidence="1 2" key="1">
    <citation type="journal article" date="2018" name="Science">
        <title>The opium poppy genome and morphinan production.</title>
        <authorList>
            <person name="Guo L."/>
            <person name="Winzer T."/>
            <person name="Yang X."/>
            <person name="Li Y."/>
            <person name="Ning Z."/>
            <person name="He Z."/>
            <person name="Teodor R."/>
            <person name="Lu Y."/>
            <person name="Bowser T.A."/>
            <person name="Graham I.A."/>
            <person name="Ye K."/>
        </authorList>
    </citation>
    <scope>NUCLEOTIDE SEQUENCE [LARGE SCALE GENOMIC DNA]</scope>
    <source>
        <strain evidence="2">cv. HN1</strain>
        <tissue evidence="1">Leaves</tissue>
    </source>
</reference>
<dbReference type="EMBL" id="CM010720">
    <property type="protein sequence ID" value="RZC66877.1"/>
    <property type="molecule type" value="Genomic_DNA"/>
</dbReference>
<dbReference type="Proteomes" id="UP000316621">
    <property type="component" value="Chromosome 6"/>
</dbReference>
<sequence>MATTHTNTNGFGIVCSFKYFHFSSTVCDWPWMG</sequence>
<keyword evidence="2" id="KW-1185">Reference proteome</keyword>